<comment type="caution">
    <text evidence="1">The sequence shown here is derived from an EMBL/GenBank/DDBJ whole genome shotgun (WGS) entry which is preliminary data.</text>
</comment>
<evidence type="ECO:0008006" key="3">
    <source>
        <dbReference type="Google" id="ProtNLM"/>
    </source>
</evidence>
<evidence type="ECO:0000313" key="2">
    <source>
        <dbReference type="Proteomes" id="UP001055048"/>
    </source>
</evidence>
<dbReference type="InterPro" id="IPR039498">
    <property type="entry name" value="NTP_transf_5"/>
</dbReference>
<accession>A0AA37N7E5</accession>
<dbReference type="EMBL" id="BQNL01000001">
    <property type="protein sequence ID" value="GKH13176.1"/>
    <property type="molecule type" value="Genomic_DNA"/>
</dbReference>
<reference evidence="1" key="1">
    <citation type="submission" date="2022-01" db="EMBL/GenBank/DDBJ databases">
        <title>Novel bile acid biosynthetic pathways are enriched in the microbiome of centenarians.</title>
        <authorList>
            <person name="Sato Y."/>
            <person name="Atarashi K."/>
            <person name="Plichta R.D."/>
            <person name="Arai Y."/>
            <person name="Sasajima S."/>
            <person name="Kearney M.S."/>
            <person name="Suda W."/>
            <person name="Takeshita K."/>
            <person name="Sasaki T."/>
            <person name="Okamoto S."/>
            <person name="Skelly N.A."/>
            <person name="Okamura Y."/>
            <person name="Vlamakis H."/>
            <person name="Li Y."/>
            <person name="Tanoue T."/>
            <person name="Takei H."/>
            <person name="Nittono H."/>
            <person name="Narushima S."/>
            <person name="Irie J."/>
            <person name="Itoh H."/>
            <person name="Moriya K."/>
            <person name="Sugiura Y."/>
            <person name="Suematsu M."/>
            <person name="Moritoki N."/>
            <person name="Shibata S."/>
            <person name="Littman R.D."/>
            <person name="Fischbach A.M."/>
            <person name="Uwamino Y."/>
            <person name="Inoue T."/>
            <person name="Honda A."/>
            <person name="Hattori M."/>
            <person name="Murai T."/>
            <person name="Xavier J.R."/>
            <person name="Hirose N."/>
            <person name="Honda K."/>
        </authorList>
    </citation>
    <scope>NUCLEOTIDE SEQUENCE</scope>
    <source>
        <strain evidence="1">CE91-St12</strain>
    </source>
</reference>
<gene>
    <name evidence="1" type="ORF">CE91St12_13860</name>
</gene>
<dbReference type="AlphaFoldDB" id="A0AA37N7E5"/>
<dbReference type="Pfam" id="PF14907">
    <property type="entry name" value="NTP_transf_5"/>
    <property type="match status" value="1"/>
</dbReference>
<protein>
    <recommendedName>
        <fullName evidence="3">Nucleotidyltransferase family protein</fullName>
    </recommendedName>
</protein>
<organism evidence="1 2">
    <name type="scientific">Bacteroides uniformis</name>
    <dbReference type="NCBI Taxonomy" id="820"/>
    <lineage>
        <taxon>Bacteria</taxon>
        <taxon>Pseudomonadati</taxon>
        <taxon>Bacteroidota</taxon>
        <taxon>Bacteroidia</taxon>
        <taxon>Bacteroidales</taxon>
        <taxon>Bacteroidaceae</taxon>
        <taxon>Bacteroides</taxon>
    </lineage>
</organism>
<dbReference type="RefSeq" id="WP_244074370.1">
    <property type="nucleotide sequence ID" value="NZ_BQNL01000001.1"/>
</dbReference>
<evidence type="ECO:0000313" key="1">
    <source>
        <dbReference type="EMBL" id="GKH13176.1"/>
    </source>
</evidence>
<proteinExistence type="predicted"/>
<dbReference type="Proteomes" id="UP001055048">
    <property type="component" value="Unassembled WGS sequence"/>
</dbReference>
<sequence length="372" mass="42357">MKEVTLYRHERMLFALLRASLHERKTEIILFLDSTDEEWKQCHRLAVSQGVMALAWDGVMRLPAELQPPLSVKLAWAAAVERYEKKYLHYCRTADELSRFYAQHGISAMQMKGVGLSAIYPVPCHREGGDIDIYTYSADKSRMSDGEANRLADSLMRQQNIDVDTEHSPKHSVFYYKGVPVENHKTFLNVESYKVAGEVEKVLKEHMNPQPTELDGGRVLAPSPLFNMLFVAFHAAQHYGSGLVLHHLCDWACLLKKHDLHIPAGVTDRRFLRFVSALTLLADKLLETDVPVADVQENLARNILEEMLHPRYGTKVPVKGRAGIILYKVRRMAHLTALKREVLGASVYKTILHSVIAHIREPKTIFQRGTEQ</sequence>
<name>A0AA37N7E5_BACUN</name>